<accession>A0A182IJJ8</accession>
<reference evidence="8" key="1">
    <citation type="submission" date="2022-08" db="UniProtKB">
        <authorList>
            <consortium name="EnsemblMetazoa"/>
        </authorList>
    </citation>
    <scope>IDENTIFICATION</scope>
    <source>
        <strain evidence="8">EBRO</strain>
    </source>
</reference>
<comment type="subcellular location">
    <subcellularLocation>
        <location evidence="1">Cell membrane</location>
        <topology evidence="1">Multi-pass membrane protein</topology>
    </subcellularLocation>
</comment>
<keyword evidence="6" id="KW-0675">Receptor</keyword>
<keyword evidence="3" id="KW-0812">Transmembrane</keyword>
<keyword evidence="2" id="KW-1003">Cell membrane</keyword>
<evidence type="ECO:0000256" key="2">
    <source>
        <dbReference type="ARBA" id="ARBA00022475"/>
    </source>
</evidence>
<evidence type="ECO:0000313" key="8">
    <source>
        <dbReference type="EnsemblMetazoa" id="AATE000366-PA.1"/>
    </source>
</evidence>
<organism evidence="8">
    <name type="scientific">Anopheles atroparvus</name>
    <name type="common">European mosquito</name>
    <dbReference type="NCBI Taxonomy" id="41427"/>
    <lineage>
        <taxon>Eukaryota</taxon>
        <taxon>Metazoa</taxon>
        <taxon>Ecdysozoa</taxon>
        <taxon>Arthropoda</taxon>
        <taxon>Hexapoda</taxon>
        <taxon>Insecta</taxon>
        <taxon>Pterygota</taxon>
        <taxon>Neoptera</taxon>
        <taxon>Endopterygota</taxon>
        <taxon>Diptera</taxon>
        <taxon>Nematocera</taxon>
        <taxon>Culicoidea</taxon>
        <taxon>Culicidae</taxon>
        <taxon>Anophelinae</taxon>
        <taxon>Anopheles</taxon>
    </lineage>
</organism>
<sequence length="848" mass="92996">MEDAKSIRPAFSMSYTYSQLCRPIIVPLLTSFRNTCSKPELPIFPLPREYSVNQTVFSSSWCVFGSAVTMPFFCRNSMAWRITLVARRASTKSFSSFFSSGVTYSLVIVSSSSDRAISSSSVAGPSPTALADAGVLLTLAPGVPGVVGTKLTPGLPPAPGCTVGGVRVHALATVEVGTGAGVGLPPRDVGRAGKASFDLGVVEVVVVVDAAPFDRVDPGFDVVVGSAATGKADFAVVNVGAEELFVVVVTVPGFTVVPALEVVDGATVVVDVLSFFPKSPPKKPVFFVVGVATVVVVVVVVVVVETLSSFFDPPPKSLPKKPFFVVVDGMGVVLGVGAATVDEGGVTLGSTGANITLGKLDESKLVILFADAGSWHVLVESMQQQFLNTGHNLWQARVLVLVEDQYFGQRATMVMLKKFFRHFNIGYWSVTAERRGTYVRYVLDFALEGVRIDGPMDFRTVYTYRRFIVNRQNVVQAQGFFSFPYSFIDLNGHFVGFDIYLYDKLFQYLNLRGQWQDINMTEHTPADIGHMIMDNLNAQNVDLTITRQWIETDRFPMVVVPEPMYICLVVPTSTRPALLGILWRPFTDALWISIAVVLAFVHGVKLLANTRCQLGRQINRIVSTQPMAHFISVTIGVITFVLIESYLAQITSFLLVHRFQRNPVTLEEFFATSIRVHVLEQQMLLLSVLDPTVAEAILARAEIVPVLDEFSTNYAHIDTMARASFVLAAYTEPTAASHGRKSLYILPEPLGSVPLAYLFAPVANPLRDYLALHLSWMNTFGFMVQADRLYNGLLQIVSSRATVGEDLIKLEHLEPFVIVLSIGWAAGVFVFFGEILMYAITKRYQRNR</sequence>
<dbReference type="InterPro" id="IPR052192">
    <property type="entry name" value="Insect_Ionotropic_Sensory_Rcpt"/>
</dbReference>
<dbReference type="PANTHER" id="PTHR42643">
    <property type="entry name" value="IONOTROPIC RECEPTOR 20A-RELATED"/>
    <property type="match status" value="1"/>
</dbReference>
<dbReference type="GO" id="GO:0005886">
    <property type="term" value="C:plasma membrane"/>
    <property type="evidence" value="ECO:0007669"/>
    <property type="project" value="UniProtKB-SubCell"/>
</dbReference>
<keyword evidence="4" id="KW-1133">Transmembrane helix</keyword>
<keyword evidence="7" id="KW-0325">Glycoprotein</keyword>
<dbReference type="AlphaFoldDB" id="A0A182IJJ8"/>
<evidence type="ECO:0000256" key="4">
    <source>
        <dbReference type="ARBA" id="ARBA00022989"/>
    </source>
</evidence>
<protein>
    <submittedName>
        <fullName evidence="8">Uncharacterized protein</fullName>
    </submittedName>
</protein>
<evidence type="ECO:0000256" key="1">
    <source>
        <dbReference type="ARBA" id="ARBA00004651"/>
    </source>
</evidence>
<evidence type="ECO:0000256" key="7">
    <source>
        <dbReference type="ARBA" id="ARBA00023180"/>
    </source>
</evidence>
<evidence type="ECO:0000256" key="3">
    <source>
        <dbReference type="ARBA" id="ARBA00022692"/>
    </source>
</evidence>
<evidence type="ECO:0000256" key="5">
    <source>
        <dbReference type="ARBA" id="ARBA00023136"/>
    </source>
</evidence>
<proteinExistence type="predicted"/>
<dbReference type="SUPFAM" id="SSF53850">
    <property type="entry name" value="Periplasmic binding protein-like II"/>
    <property type="match status" value="1"/>
</dbReference>
<evidence type="ECO:0000256" key="6">
    <source>
        <dbReference type="ARBA" id="ARBA00023170"/>
    </source>
</evidence>
<dbReference type="VEuPathDB" id="VectorBase:AATE000366"/>
<dbReference type="EnsemblMetazoa" id="AATE000366-RA">
    <property type="protein sequence ID" value="AATE000366-PA.1"/>
    <property type="gene ID" value="AATE000366"/>
</dbReference>
<keyword evidence="5" id="KW-0472">Membrane</keyword>
<name>A0A182IJJ8_ANOAO</name>
<dbReference type="PANTHER" id="PTHR42643:SF41">
    <property type="entry name" value="IONOTROPIC RECEPTOR 20A-RELATED"/>
    <property type="match status" value="1"/>
</dbReference>